<dbReference type="PATRIC" id="fig|1224164.3.peg.628"/>
<evidence type="ECO:0000313" key="5">
    <source>
        <dbReference type="Proteomes" id="UP000019222"/>
    </source>
</evidence>
<gene>
    <name evidence="4" type="ORF">B843_03165</name>
</gene>
<name>W5XZA3_9CORY</name>
<dbReference type="KEGG" id="cvt:B843_03165"/>
<protein>
    <submittedName>
        <fullName evidence="4">Anti-sigma factor</fullName>
    </submittedName>
</protein>
<feature type="domain" description="Putative zinc-finger" evidence="3">
    <location>
        <begin position="13"/>
        <end position="47"/>
    </location>
</feature>
<keyword evidence="2" id="KW-0804">Transcription</keyword>
<dbReference type="InterPro" id="IPR027383">
    <property type="entry name" value="Znf_put"/>
</dbReference>
<dbReference type="EMBL" id="CP004353">
    <property type="protein sequence ID" value="AHI22024.1"/>
    <property type="molecule type" value="Genomic_DNA"/>
</dbReference>
<dbReference type="RefSeq" id="WP_025252078.1">
    <property type="nucleotide sequence ID" value="NZ_CP004353.1"/>
</dbReference>
<keyword evidence="5" id="KW-1185">Reference proteome</keyword>
<reference evidence="4 5" key="1">
    <citation type="submission" date="2013-02" db="EMBL/GenBank/DDBJ databases">
        <title>The complete genome sequence of Corynebacterium vitaeruminis DSM 20294.</title>
        <authorList>
            <person name="Ruckert C."/>
            <person name="Albersmeier A."/>
            <person name="Kalinowski J."/>
        </authorList>
    </citation>
    <scope>NUCLEOTIDE SEQUENCE [LARGE SCALE GENOMIC DNA]</scope>
    <source>
        <strain evidence="5">ATCC 10234</strain>
    </source>
</reference>
<dbReference type="InterPro" id="IPR024020">
    <property type="entry name" value="Anit_sigma_mycothiol_RsrA"/>
</dbReference>
<dbReference type="InterPro" id="IPR041916">
    <property type="entry name" value="Anti_sigma_zinc_sf"/>
</dbReference>
<organism evidence="4 5">
    <name type="scientific">Corynebacterium vitaeruminis DSM 20294</name>
    <dbReference type="NCBI Taxonomy" id="1224164"/>
    <lineage>
        <taxon>Bacteria</taxon>
        <taxon>Bacillati</taxon>
        <taxon>Actinomycetota</taxon>
        <taxon>Actinomycetes</taxon>
        <taxon>Mycobacteriales</taxon>
        <taxon>Corynebacteriaceae</taxon>
        <taxon>Corynebacterium</taxon>
    </lineage>
</organism>
<evidence type="ECO:0000313" key="4">
    <source>
        <dbReference type="EMBL" id="AHI22024.1"/>
    </source>
</evidence>
<dbReference type="Proteomes" id="UP000019222">
    <property type="component" value="Chromosome"/>
</dbReference>
<accession>W5XZA3</accession>
<dbReference type="Gene3D" id="1.10.10.1320">
    <property type="entry name" value="Anti-sigma factor, zinc-finger domain"/>
    <property type="match status" value="1"/>
</dbReference>
<dbReference type="AlphaFoldDB" id="W5XZA3"/>
<sequence length="90" mass="10478">MSNDGAKKCGCNCEELHLQMYALLDRELTPDECARLERHLETCPECRARFEAEADLRKLLRKCCCGPAPKTLREKITYSIRVERFTITER</sequence>
<dbReference type="NCBIfam" id="TIGR03988">
    <property type="entry name" value="antisig_RsrA"/>
    <property type="match status" value="1"/>
</dbReference>
<evidence type="ECO:0000256" key="2">
    <source>
        <dbReference type="ARBA" id="ARBA00023163"/>
    </source>
</evidence>
<evidence type="ECO:0000256" key="1">
    <source>
        <dbReference type="ARBA" id="ARBA00023015"/>
    </source>
</evidence>
<proteinExistence type="predicted"/>
<dbReference type="STRING" id="1224164.B843_03165"/>
<keyword evidence="1" id="KW-0805">Transcription regulation</keyword>
<dbReference type="HOGENOM" id="CLU_155928_4_1_11"/>
<dbReference type="Pfam" id="PF13490">
    <property type="entry name" value="zf-HC2"/>
    <property type="match status" value="1"/>
</dbReference>
<evidence type="ECO:0000259" key="3">
    <source>
        <dbReference type="Pfam" id="PF13490"/>
    </source>
</evidence>